<dbReference type="Gene3D" id="3.40.50.2020">
    <property type="match status" value="1"/>
</dbReference>
<name>A0ABR1IJE4_9HYPO</name>
<dbReference type="EMBL" id="JAZAVK010000003">
    <property type="protein sequence ID" value="KAK7432873.1"/>
    <property type="molecule type" value="Genomic_DNA"/>
</dbReference>
<sequence>MPTIGLFGSPLGYSEIAFRQATLLYKEASDDDDFEALCEAVASAVTIRSEFVSLLRLISSHGHTGVVIVTCGLRRIWEKDLRRLGMVESIKVIGSGRVVEAIFGHRRGHSSPISDPEPSSSKLRVFHATGRNVAKLLMTPTRNASVSGPDLRAAHNPVGSYLAQEFLSEMIGVDEYLMPHVQGHETSGYRLSNEARTSIVALMRGGEPMALGVNEAFPLVMFIHAACPADIKPHHVQQQRTLVLVDSVVNSGKTVTEFVQHVRCLSVSIKIVVLAGVVQAKATSEGQYSMEALASQGDVNLVALRLSDNKFTGMRGTDTGNRLFNTTHMC</sequence>
<comment type="caution">
    <text evidence="2">The sequence shown here is derived from an EMBL/GenBank/DDBJ whole genome shotgun (WGS) entry which is preliminary data.</text>
</comment>
<feature type="domain" description="Phosphoribosyltransferase" evidence="1">
    <location>
        <begin position="131"/>
        <end position="326"/>
    </location>
</feature>
<reference evidence="2 3" key="1">
    <citation type="journal article" date="2025" name="Microbiol. Resour. Announc.">
        <title>Draft genome sequences for Neonectria magnoliae and Neonectria punicea, canker pathogens of Liriodendron tulipifera and Acer saccharum in West Virginia.</title>
        <authorList>
            <person name="Petronek H.M."/>
            <person name="Kasson M.T."/>
            <person name="Metheny A.M."/>
            <person name="Stauder C.M."/>
            <person name="Lovett B."/>
            <person name="Lynch S.C."/>
            <person name="Garnas J.R."/>
            <person name="Kasson L.R."/>
            <person name="Stajich J.E."/>
        </authorList>
    </citation>
    <scope>NUCLEOTIDE SEQUENCE [LARGE SCALE GENOMIC DNA]</scope>
    <source>
        <strain evidence="2 3">NRRL 64651</strain>
    </source>
</reference>
<gene>
    <name evidence="2" type="ORF">QQZ08_000736</name>
</gene>
<dbReference type="CDD" id="cd06223">
    <property type="entry name" value="PRTases_typeI"/>
    <property type="match status" value="1"/>
</dbReference>
<dbReference type="Pfam" id="PF12710">
    <property type="entry name" value="HAD"/>
    <property type="match status" value="1"/>
</dbReference>
<organism evidence="2 3">
    <name type="scientific">Neonectria magnoliae</name>
    <dbReference type="NCBI Taxonomy" id="2732573"/>
    <lineage>
        <taxon>Eukaryota</taxon>
        <taxon>Fungi</taxon>
        <taxon>Dikarya</taxon>
        <taxon>Ascomycota</taxon>
        <taxon>Pezizomycotina</taxon>
        <taxon>Sordariomycetes</taxon>
        <taxon>Hypocreomycetidae</taxon>
        <taxon>Hypocreales</taxon>
        <taxon>Nectriaceae</taxon>
        <taxon>Neonectria</taxon>
    </lineage>
</organism>
<dbReference type="InterPro" id="IPR029057">
    <property type="entry name" value="PRTase-like"/>
</dbReference>
<proteinExistence type="predicted"/>
<protein>
    <recommendedName>
        <fullName evidence="1">Phosphoribosyltransferase domain-containing protein</fullName>
    </recommendedName>
</protein>
<dbReference type="InterPro" id="IPR000836">
    <property type="entry name" value="PRTase_dom"/>
</dbReference>
<dbReference type="Proteomes" id="UP001498421">
    <property type="component" value="Unassembled WGS sequence"/>
</dbReference>
<dbReference type="SUPFAM" id="SSF53271">
    <property type="entry name" value="PRTase-like"/>
    <property type="match status" value="1"/>
</dbReference>
<accession>A0ABR1IJE4</accession>
<evidence type="ECO:0000313" key="2">
    <source>
        <dbReference type="EMBL" id="KAK7432873.1"/>
    </source>
</evidence>
<evidence type="ECO:0000259" key="1">
    <source>
        <dbReference type="Pfam" id="PF14681"/>
    </source>
</evidence>
<evidence type="ECO:0000313" key="3">
    <source>
        <dbReference type="Proteomes" id="UP001498421"/>
    </source>
</evidence>
<dbReference type="Pfam" id="PF14681">
    <property type="entry name" value="UPRTase"/>
    <property type="match status" value="1"/>
</dbReference>
<keyword evidence="3" id="KW-1185">Reference proteome</keyword>